<dbReference type="Proteomes" id="UP001054945">
    <property type="component" value="Unassembled WGS sequence"/>
</dbReference>
<evidence type="ECO:0000313" key="2">
    <source>
        <dbReference type="Proteomes" id="UP001054945"/>
    </source>
</evidence>
<accession>A0AAV4P7D9</accession>
<protein>
    <submittedName>
        <fullName evidence="1">Uncharacterized protein</fullName>
    </submittedName>
</protein>
<dbReference type="EMBL" id="BPLR01004123">
    <property type="protein sequence ID" value="GIX92408.1"/>
    <property type="molecule type" value="Genomic_DNA"/>
</dbReference>
<comment type="caution">
    <text evidence="1">The sequence shown here is derived from an EMBL/GenBank/DDBJ whole genome shotgun (WGS) entry which is preliminary data.</text>
</comment>
<proteinExistence type="predicted"/>
<name>A0AAV4P7D9_CAEEX</name>
<keyword evidence="2" id="KW-1185">Reference proteome</keyword>
<dbReference type="AlphaFoldDB" id="A0AAV4P7D9"/>
<gene>
    <name evidence="1" type="ORF">CEXT_787871</name>
</gene>
<sequence>MSIKNQGEKTHIYSKTYSFADVTSNKKAQTSTTPDYPTNTSNSFDLMFTILKLIHQERVNGPLLQQGFKAPCSKSQLKTHVGNLALHLNRMVH</sequence>
<reference evidence="1 2" key="1">
    <citation type="submission" date="2021-06" db="EMBL/GenBank/DDBJ databases">
        <title>Caerostris extrusa draft genome.</title>
        <authorList>
            <person name="Kono N."/>
            <person name="Arakawa K."/>
        </authorList>
    </citation>
    <scope>NUCLEOTIDE SEQUENCE [LARGE SCALE GENOMIC DNA]</scope>
</reference>
<evidence type="ECO:0000313" key="1">
    <source>
        <dbReference type="EMBL" id="GIX92408.1"/>
    </source>
</evidence>
<organism evidence="1 2">
    <name type="scientific">Caerostris extrusa</name>
    <name type="common">Bark spider</name>
    <name type="synonym">Caerostris bankana</name>
    <dbReference type="NCBI Taxonomy" id="172846"/>
    <lineage>
        <taxon>Eukaryota</taxon>
        <taxon>Metazoa</taxon>
        <taxon>Ecdysozoa</taxon>
        <taxon>Arthropoda</taxon>
        <taxon>Chelicerata</taxon>
        <taxon>Arachnida</taxon>
        <taxon>Araneae</taxon>
        <taxon>Araneomorphae</taxon>
        <taxon>Entelegynae</taxon>
        <taxon>Araneoidea</taxon>
        <taxon>Araneidae</taxon>
        <taxon>Caerostris</taxon>
    </lineage>
</organism>